<protein>
    <submittedName>
        <fullName evidence="2">Uncharacterized protein</fullName>
    </submittedName>
</protein>
<name>A0AAV9V6H9_9PEZI</name>
<feature type="compositionally biased region" description="Basic and acidic residues" evidence="1">
    <location>
        <begin position="458"/>
        <end position="468"/>
    </location>
</feature>
<keyword evidence="3" id="KW-1185">Reference proteome</keyword>
<reference evidence="2 3" key="1">
    <citation type="submission" date="2019-10" db="EMBL/GenBank/DDBJ databases">
        <authorList>
            <person name="Palmer J.M."/>
        </authorList>
    </citation>
    <scope>NUCLEOTIDE SEQUENCE [LARGE SCALE GENOMIC DNA]</scope>
    <source>
        <strain evidence="2 3">TWF730</strain>
    </source>
</reference>
<organism evidence="2 3">
    <name type="scientific">Orbilia blumenaviensis</name>
    <dbReference type="NCBI Taxonomy" id="1796055"/>
    <lineage>
        <taxon>Eukaryota</taxon>
        <taxon>Fungi</taxon>
        <taxon>Dikarya</taxon>
        <taxon>Ascomycota</taxon>
        <taxon>Pezizomycotina</taxon>
        <taxon>Orbiliomycetes</taxon>
        <taxon>Orbiliales</taxon>
        <taxon>Orbiliaceae</taxon>
        <taxon>Orbilia</taxon>
    </lineage>
</organism>
<evidence type="ECO:0000313" key="3">
    <source>
        <dbReference type="Proteomes" id="UP001373714"/>
    </source>
</evidence>
<evidence type="ECO:0000313" key="2">
    <source>
        <dbReference type="EMBL" id="KAK6354357.1"/>
    </source>
</evidence>
<dbReference type="EMBL" id="JAVHNS010000005">
    <property type="protein sequence ID" value="KAK6354357.1"/>
    <property type="molecule type" value="Genomic_DNA"/>
</dbReference>
<proteinExistence type="predicted"/>
<accession>A0AAV9V6H9</accession>
<feature type="region of interest" description="Disordered" evidence="1">
    <location>
        <begin position="1"/>
        <end position="235"/>
    </location>
</feature>
<comment type="caution">
    <text evidence="2">The sequence shown here is derived from an EMBL/GenBank/DDBJ whole genome shotgun (WGS) entry which is preliminary data.</text>
</comment>
<feature type="region of interest" description="Disordered" evidence="1">
    <location>
        <begin position="430"/>
        <end position="479"/>
    </location>
</feature>
<feature type="compositionally biased region" description="Polar residues" evidence="1">
    <location>
        <begin position="44"/>
        <end position="55"/>
    </location>
</feature>
<feature type="compositionally biased region" description="Basic and acidic residues" evidence="1">
    <location>
        <begin position="23"/>
        <end position="39"/>
    </location>
</feature>
<feature type="compositionally biased region" description="Polar residues" evidence="1">
    <location>
        <begin position="163"/>
        <end position="185"/>
    </location>
</feature>
<sequence length="560" mass="61980">MANPEDKAPDQPYYLRSSRPVSRRNEMASHPRPLRELRPRPPGSTATGPQEQANPGHTMEPGFRDRAVYSQGETAASRRVTRSHHDPGVPSSHYSTPHRNRRSSTPYRNPRHLRSIRLPQPSHSLPHYDQSGIVQQGDNSSIDPPRRSRRPRLSALDCDPSLSHLSPTSSVLNHSSGVSNNNANGPYSGPDVFNPNASAPTHISDVPHHDHNVSNNGLGGFQHEFDGSTHSAGIPTHETSVLHHSTSPVAPNHYLDLSNNGYWAGISYNDPGLEGQPWEQRHDCSVPEVRQDADTNQYLALPEPKEETNKYSRDIYGANSQGATQLPEAFDDGSMFFDMLPVPDPIDASDLYPKPHSLMQSTDFCNFRAPTLEEALELPEFGTFHIPTLRPRPPSSESTAPPTRGQDVGPNSISEFFSFTPISSPSASVLLPRPISSSPRGDTQYFHLPDHSFPPQRPHSDGHTHVETPDATNPPPQELDFSDSALREFFGPDVCFLKAKDEVPEHPDNLEWLESTLFGTTATTSEAPVPSAPDDLSHKRIENYNWDENRTVNPADLQII</sequence>
<dbReference type="Proteomes" id="UP001373714">
    <property type="component" value="Unassembled WGS sequence"/>
</dbReference>
<feature type="compositionally biased region" description="Polar residues" evidence="1">
    <location>
        <begin position="132"/>
        <end position="142"/>
    </location>
</feature>
<dbReference type="AlphaFoldDB" id="A0AAV9V6H9"/>
<gene>
    <name evidence="2" type="ORF">TWF730_008765</name>
</gene>
<evidence type="ECO:0000256" key="1">
    <source>
        <dbReference type="SAM" id="MobiDB-lite"/>
    </source>
</evidence>
<feature type="region of interest" description="Disordered" evidence="1">
    <location>
        <begin position="384"/>
        <end position="415"/>
    </location>
</feature>